<organism evidence="1">
    <name type="scientific">Solanum chacoense</name>
    <name type="common">Chaco potato</name>
    <dbReference type="NCBI Taxonomy" id="4108"/>
    <lineage>
        <taxon>Eukaryota</taxon>
        <taxon>Viridiplantae</taxon>
        <taxon>Streptophyta</taxon>
        <taxon>Embryophyta</taxon>
        <taxon>Tracheophyta</taxon>
        <taxon>Spermatophyta</taxon>
        <taxon>Magnoliopsida</taxon>
        <taxon>eudicotyledons</taxon>
        <taxon>Gunneridae</taxon>
        <taxon>Pentapetalae</taxon>
        <taxon>asterids</taxon>
        <taxon>lamiids</taxon>
        <taxon>Solanales</taxon>
        <taxon>Solanaceae</taxon>
        <taxon>Solanoideae</taxon>
        <taxon>Solaneae</taxon>
        <taxon>Solanum</taxon>
    </lineage>
</organism>
<accession>A0A0V0GSQ7</accession>
<name>A0A0V0GSQ7_SOLCH</name>
<proteinExistence type="predicted"/>
<dbReference type="AlphaFoldDB" id="A0A0V0GSQ7"/>
<protein>
    <submittedName>
        <fullName evidence="1">Putative ovule protein</fullName>
    </submittedName>
</protein>
<dbReference type="EMBL" id="GEDG01031720">
    <property type="protein sequence ID" value="JAP11217.1"/>
    <property type="molecule type" value="Transcribed_RNA"/>
</dbReference>
<sequence>MVVHQKGYLTNPIVICLQLWKSHQHSELHKMHCLCCTKSCLLSLDKQNLCTKAQPHIQKGSTHLYASWTRENQQNETLDPIQSS</sequence>
<evidence type="ECO:0000313" key="1">
    <source>
        <dbReference type="EMBL" id="JAP11217.1"/>
    </source>
</evidence>
<reference evidence="1" key="1">
    <citation type="submission" date="2015-12" db="EMBL/GenBank/DDBJ databases">
        <title>Gene expression during late stages of embryo sac development: a critical building block for successful pollen-pistil interactions.</title>
        <authorList>
            <person name="Liu Y."/>
            <person name="Joly V."/>
            <person name="Sabar M."/>
            <person name="Matton D.P."/>
        </authorList>
    </citation>
    <scope>NUCLEOTIDE SEQUENCE</scope>
</reference>